<evidence type="ECO:0000256" key="1">
    <source>
        <dbReference type="ARBA" id="ARBA00008276"/>
    </source>
</evidence>
<evidence type="ECO:0000313" key="9">
    <source>
        <dbReference type="Proteomes" id="UP001652442"/>
    </source>
</evidence>
<dbReference type="InterPro" id="IPR036615">
    <property type="entry name" value="Mur_ligase_C_dom_sf"/>
</dbReference>
<dbReference type="NCBIfam" id="TIGR01499">
    <property type="entry name" value="folC"/>
    <property type="match status" value="1"/>
</dbReference>
<dbReference type="EMBL" id="JAOQJQ010000003">
    <property type="protein sequence ID" value="MCU6762452.1"/>
    <property type="molecule type" value="Genomic_DNA"/>
</dbReference>
<evidence type="ECO:0000313" key="8">
    <source>
        <dbReference type="EMBL" id="MCU6762452.1"/>
    </source>
</evidence>
<comment type="similarity">
    <text evidence="1">Belongs to the folylpolyglutamate synthase family.</text>
</comment>
<comment type="caution">
    <text evidence="8">The sequence shown here is derived from an EMBL/GenBank/DDBJ whole genome shotgun (WGS) entry which is preliminary data.</text>
</comment>
<dbReference type="InterPro" id="IPR036565">
    <property type="entry name" value="Mur-like_cat_sf"/>
</dbReference>
<keyword evidence="4" id="KW-0547">Nucleotide-binding</keyword>
<dbReference type="InterPro" id="IPR018109">
    <property type="entry name" value="Folylpolyglutamate_synth_CS"/>
</dbReference>
<protein>
    <submittedName>
        <fullName evidence="8">Bifunctional folylpolyglutamate synthase/dihydrofolate synthase</fullName>
    </submittedName>
</protein>
<dbReference type="Gene3D" id="3.90.190.20">
    <property type="entry name" value="Mur ligase, C-terminal domain"/>
    <property type="match status" value="1"/>
</dbReference>
<dbReference type="InterPro" id="IPR013221">
    <property type="entry name" value="Mur_ligase_cen"/>
</dbReference>
<dbReference type="InterPro" id="IPR001645">
    <property type="entry name" value="Folylpolyglutamate_synth"/>
</dbReference>
<evidence type="ECO:0000259" key="7">
    <source>
        <dbReference type="Pfam" id="PF08245"/>
    </source>
</evidence>
<dbReference type="Proteomes" id="UP001652442">
    <property type="component" value="Unassembled WGS sequence"/>
</dbReference>
<dbReference type="PANTHER" id="PTHR11136:SF0">
    <property type="entry name" value="DIHYDROFOLATE SYNTHETASE-RELATED"/>
    <property type="match status" value="1"/>
</dbReference>
<evidence type="ECO:0000256" key="3">
    <source>
        <dbReference type="ARBA" id="ARBA00022723"/>
    </source>
</evidence>
<dbReference type="SUPFAM" id="SSF53623">
    <property type="entry name" value="MurD-like peptide ligases, catalytic domain"/>
    <property type="match status" value="1"/>
</dbReference>
<gene>
    <name evidence="8" type="ORF">OCV88_08910</name>
</gene>
<sequence>MRDKFQQAVEYLYQIPRFTTKNSLEHTKKFLKELSSPQEKFKIIHVAGTNGKGSVCMFLNSILLNAKKTVGMFTSPHLVDIRERFVINGRMCSKRDFLEAYETVQKTALYFEQKNFGHPTFFEFIFAMGMLLFCKADVEYVVLETGLGGRLDATNSISSPIMTVLTSVSLDHTEILGDTIEKIAAEKAGILKPGVPVVYDSTDSRASEVIKESACRLGCPAVPVDAGMCAIHEFKNKFIDFSLFTEYDSGTRWKIPFVSEYQAVNAALAITAVRLLEKEISVDTGQIKAGLMAAVWPGRMEEVLPEIYLDGAHNTAGIREFIKTVKFLCRQDTLPPLLLFSMVKEKDYHKAVRILAQEIRWADIAVTAVPNQRGIMAGQLQDVFKKDVGCRVTAAPDYRTAFDSVYKEKQKGQKL</sequence>
<proteinExistence type="inferred from homology"/>
<evidence type="ECO:0000256" key="2">
    <source>
        <dbReference type="ARBA" id="ARBA00022598"/>
    </source>
</evidence>
<organism evidence="8 9">
    <name type="scientific">Brotonthovivens ammoniilytica</name>
    <dbReference type="NCBI Taxonomy" id="2981725"/>
    <lineage>
        <taxon>Bacteria</taxon>
        <taxon>Bacillati</taxon>
        <taxon>Bacillota</taxon>
        <taxon>Clostridia</taxon>
        <taxon>Lachnospirales</taxon>
        <taxon>Lachnospiraceae</taxon>
        <taxon>Brotonthovivens</taxon>
    </lineage>
</organism>
<dbReference type="Pfam" id="PF08245">
    <property type="entry name" value="Mur_ligase_M"/>
    <property type="match status" value="1"/>
</dbReference>
<keyword evidence="6" id="KW-0460">Magnesium</keyword>
<dbReference type="RefSeq" id="WP_158425350.1">
    <property type="nucleotide sequence ID" value="NZ_JAOQJQ010000003.1"/>
</dbReference>
<dbReference type="Gene3D" id="3.40.1190.10">
    <property type="entry name" value="Mur-like, catalytic domain"/>
    <property type="match status" value="1"/>
</dbReference>
<evidence type="ECO:0000256" key="5">
    <source>
        <dbReference type="ARBA" id="ARBA00022840"/>
    </source>
</evidence>
<evidence type="ECO:0000256" key="4">
    <source>
        <dbReference type="ARBA" id="ARBA00022741"/>
    </source>
</evidence>
<keyword evidence="5" id="KW-0067">ATP-binding</keyword>
<dbReference type="PROSITE" id="PS01011">
    <property type="entry name" value="FOLYLPOLYGLU_SYNT_1"/>
    <property type="match status" value="1"/>
</dbReference>
<evidence type="ECO:0000256" key="6">
    <source>
        <dbReference type="ARBA" id="ARBA00022842"/>
    </source>
</evidence>
<keyword evidence="9" id="KW-1185">Reference proteome</keyword>
<dbReference type="PIRSF" id="PIRSF001563">
    <property type="entry name" value="Folylpolyglu_synth"/>
    <property type="match status" value="1"/>
</dbReference>
<keyword evidence="2" id="KW-0436">Ligase</keyword>
<accession>A0ABT2TLC1</accession>
<name>A0ABT2TLC1_9FIRM</name>
<dbReference type="PANTHER" id="PTHR11136">
    <property type="entry name" value="FOLYLPOLYGLUTAMATE SYNTHASE-RELATED"/>
    <property type="match status" value="1"/>
</dbReference>
<feature type="domain" description="Mur ligase central" evidence="7">
    <location>
        <begin position="46"/>
        <end position="272"/>
    </location>
</feature>
<feature type="non-terminal residue" evidence="8">
    <location>
        <position position="415"/>
    </location>
</feature>
<reference evidence="8 9" key="1">
    <citation type="journal article" date="2021" name="ISME Commun">
        <title>Automated analysis of genomic sequences facilitates high-throughput and comprehensive description of bacteria.</title>
        <authorList>
            <person name="Hitch T.C.A."/>
        </authorList>
    </citation>
    <scope>NUCLEOTIDE SEQUENCE [LARGE SCALE GENOMIC DNA]</scope>
    <source>
        <strain evidence="8 9">Sanger_109</strain>
    </source>
</reference>
<keyword evidence="3" id="KW-0479">Metal-binding</keyword>
<dbReference type="SUPFAM" id="SSF53244">
    <property type="entry name" value="MurD-like peptide ligases, peptide-binding domain"/>
    <property type="match status" value="1"/>
</dbReference>